<dbReference type="PANTHER" id="PTHR35004">
    <property type="entry name" value="TRANSPOSASE RV3428C-RELATED"/>
    <property type="match status" value="1"/>
</dbReference>
<dbReference type="KEGG" id="nfa:PNF1_660"/>
<dbReference type="SUPFAM" id="SSF53098">
    <property type="entry name" value="Ribonuclease H-like"/>
    <property type="match status" value="1"/>
</dbReference>
<keyword evidence="4" id="KW-1185">Reference proteome</keyword>
<protein>
    <submittedName>
        <fullName evidence="3">Putative recombinase</fullName>
    </submittedName>
</protein>
<dbReference type="GO" id="GO:0003676">
    <property type="term" value="F:nucleic acid binding"/>
    <property type="evidence" value="ECO:0007669"/>
    <property type="project" value="InterPro"/>
</dbReference>
<feature type="region of interest" description="Disordered" evidence="1">
    <location>
        <begin position="495"/>
        <end position="519"/>
    </location>
</feature>
<reference evidence="3 4" key="1">
    <citation type="journal article" date="2004" name="Proc. Natl. Acad. Sci. U.S.A.">
        <title>The complete genomic sequence of Nocardia farcinica IFM 10152.</title>
        <authorList>
            <person name="Ishikawa J."/>
            <person name="Yamashita A."/>
            <person name="Mikami Y."/>
            <person name="Hoshino Y."/>
            <person name="Kurita H."/>
            <person name="Hotta K."/>
            <person name="Shiba T."/>
            <person name="Hattori M."/>
        </authorList>
    </citation>
    <scope>NUCLEOTIDE SEQUENCE [LARGE SCALE GENOMIC DNA]</scope>
    <source>
        <strain evidence="3 4">IFM 10152</strain>
        <plasmid evidence="4">Plasmid pNF1</plasmid>
    </source>
</reference>
<dbReference type="HOGENOM" id="CLU_041279_0_0_11"/>
<keyword evidence="3" id="KW-0614">Plasmid</keyword>
<sequence>MADAAKRALQHAAVDRLAVLDQHGDLSSDHVRLTAQTLGVTERTVWRWLADRRGAVRKDERRARFRIDAQLRVRFAYWRGNASALHRELRERERAGGPPAPSLATLHRAIREDMTRGDIAGIREGERSRRKFDVFLKRPSTYRNAAWEADHVEAAVEVDVDGRLMKPWVTWFVDTEHCVIMGVAVTPKTPNREAILAALRAAILRTPPYGPAGGVPTLVRIDQGKDFLSRTVSDAMGAFAVRVVDLPGYTPHLKGSVETVNGAVERMLIAEMPRYTHAPVGMNGTPTDPDAPALPFEVFVADLLGWVNWWNTTTEHNIDRLDGSSPLESWLADPTPLHELDANKLWMFTLEDDRAHRKITTKGVARGRGRHYVADWMVGMVGARVRLRYMPNHDHEVEVFDLASSRHLGSAWLADQATGEQIGRVRRARDRKAAQLRRDLKTAEKARRTRYAAVTTVAPAQRLGAMTVAEVEAELGDEDYTELASLARPNLIPHSPPAPGWVLPVDLDAPEPQKKGRTR</sequence>
<dbReference type="InterPro" id="IPR015378">
    <property type="entry name" value="Transposase-like_Mu_C"/>
</dbReference>
<dbReference type="EMBL" id="AP006619">
    <property type="protein sequence ID" value="BAD60592.1"/>
    <property type="molecule type" value="Genomic_DNA"/>
</dbReference>
<evidence type="ECO:0000313" key="4">
    <source>
        <dbReference type="Proteomes" id="UP000006820"/>
    </source>
</evidence>
<dbReference type="PROSITE" id="PS50994">
    <property type="entry name" value="INTEGRASE"/>
    <property type="match status" value="1"/>
</dbReference>
<dbReference type="AlphaFoldDB" id="Q5YMJ9"/>
<organism evidence="3 4">
    <name type="scientific">Nocardia farcinica (strain IFM 10152)</name>
    <dbReference type="NCBI Taxonomy" id="247156"/>
    <lineage>
        <taxon>Bacteria</taxon>
        <taxon>Bacillati</taxon>
        <taxon>Actinomycetota</taxon>
        <taxon>Actinomycetes</taxon>
        <taxon>Mycobacteriales</taxon>
        <taxon>Nocardiaceae</taxon>
        <taxon>Nocardia</taxon>
    </lineage>
</organism>
<evidence type="ECO:0000313" key="3">
    <source>
        <dbReference type="EMBL" id="BAD60592.1"/>
    </source>
</evidence>
<geneLocation type="plasmid" evidence="3 4">
    <name>pNF1</name>
</geneLocation>
<dbReference type="InterPro" id="IPR001584">
    <property type="entry name" value="Integrase_cat-core"/>
</dbReference>
<proteinExistence type="predicted"/>
<dbReference type="Gene3D" id="3.30.420.10">
    <property type="entry name" value="Ribonuclease H-like superfamily/Ribonuclease H"/>
    <property type="match status" value="1"/>
</dbReference>
<evidence type="ECO:0000256" key="1">
    <source>
        <dbReference type="SAM" id="MobiDB-lite"/>
    </source>
</evidence>
<name>Q5YMJ9_NOCFA</name>
<dbReference type="PANTHER" id="PTHR35004:SF6">
    <property type="entry name" value="TRANSPOSASE"/>
    <property type="match status" value="1"/>
</dbReference>
<feature type="domain" description="Integrase catalytic" evidence="2">
    <location>
        <begin position="135"/>
        <end position="334"/>
    </location>
</feature>
<accession>Q5YMJ9</accession>
<dbReference type="GO" id="GO:0015074">
    <property type="term" value="P:DNA integration"/>
    <property type="evidence" value="ECO:0007669"/>
    <property type="project" value="InterPro"/>
</dbReference>
<dbReference type="Pfam" id="PF09299">
    <property type="entry name" value="Mu-transpos_C"/>
    <property type="match status" value="1"/>
</dbReference>
<gene>
    <name evidence="3" type="ordered locus">PNF1_660</name>
</gene>
<dbReference type="InterPro" id="IPR012337">
    <property type="entry name" value="RNaseH-like_sf"/>
</dbReference>
<dbReference type="Proteomes" id="UP000006820">
    <property type="component" value="Plasmid pNF1"/>
</dbReference>
<dbReference type="InterPro" id="IPR036397">
    <property type="entry name" value="RNaseH_sf"/>
</dbReference>
<dbReference type="eggNOG" id="COG2801">
    <property type="taxonomic scope" value="Bacteria"/>
</dbReference>
<evidence type="ECO:0000259" key="2">
    <source>
        <dbReference type="PROSITE" id="PS50994"/>
    </source>
</evidence>